<evidence type="ECO:0000256" key="1">
    <source>
        <dbReference type="ARBA" id="ARBA00022487"/>
    </source>
</evidence>
<name>A0A521DGA5_9BACT</name>
<dbReference type="SUPFAM" id="SSF53474">
    <property type="entry name" value="alpha/beta-Hydrolases"/>
    <property type="match status" value="1"/>
</dbReference>
<dbReference type="RefSeq" id="WP_221930031.1">
    <property type="nucleotide sequence ID" value="NZ_FXTH01000010.1"/>
</dbReference>
<sequence>MEFRDNRFPVGKRLVLFFFFAMCFLNIWPGKMHAQSDNHAFVIESSIDNAPKHISSIAEWENQRWNIIKGMEEVMGALPQRIDLPPLNIQAFDTLKTDRYNRLTISFTVAKDERISAYLYIPHRSGVSGKLPAMLALHPTGEIGKDIVDGQGLANRGYAKELAERGYIVIAPDYPGFGELKDYKFDEDRYKSGTMKGIFNHMRSVDLLREREDVDPQKIGVIGHSLGGHNAMFVAAFDPRLKVVVSSSGWTQLGYYDIGKAAVEKYGGRLGPWAQDVYMPLIRDKFNMDDDIIPFDFHEIIAAIAPRSFFSNSPANDNNFDVNGVRKGILKSRSVYKFLDAEDNLQVRYPDAGHDFPTEVRREAYQFIDKVLGHIPSEHDME</sequence>
<evidence type="ECO:0000313" key="6">
    <source>
        <dbReference type="Proteomes" id="UP000317593"/>
    </source>
</evidence>
<organism evidence="5 6">
    <name type="scientific">Fodinibius sediminis</name>
    <dbReference type="NCBI Taxonomy" id="1214077"/>
    <lineage>
        <taxon>Bacteria</taxon>
        <taxon>Pseudomonadati</taxon>
        <taxon>Balneolota</taxon>
        <taxon>Balneolia</taxon>
        <taxon>Balneolales</taxon>
        <taxon>Balneolaceae</taxon>
        <taxon>Fodinibius</taxon>
    </lineage>
</organism>
<dbReference type="PANTHER" id="PTHR22946">
    <property type="entry name" value="DIENELACTONE HYDROLASE DOMAIN-CONTAINING PROTEIN-RELATED"/>
    <property type="match status" value="1"/>
</dbReference>
<evidence type="ECO:0000313" key="5">
    <source>
        <dbReference type="EMBL" id="SMO70749.1"/>
    </source>
</evidence>
<feature type="domain" description="4-O-methyl-glucuronoyl methylesterase-like" evidence="4">
    <location>
        <begin position="203"/>
        <end position="338"/>
    </location>
</feature>
<keyword evidence="3 5" id="KW-0378">Hydrolase</keyword>
<dbReference type="EMBL" id="FXTH01000010">
    <property type="protein sequence ID" value="SMO70749.1"/>
    <property type="molecule type" value="Genomic_DNA"/>
</dbReference>
<gene>
    <name evidence="5" type="ORF">SAMN06265218_11057</name>
</gene>
<dbReference type="InterPro" id="IPR029058">
    <property type="entry name" value="AB_hydrolase_fold"/>
</dbReference>
<evidence type="ECO:0000256" key="3">
    <source>
        <dbReference type="ARBA" id="ARBA00022801"/>
    </source>
</evidence>
<protein>
    <submittedName>
        <fullName evidence="5">Alpha/beta hydrolase family protein</fullName>
    </submittedName>
</protein>
<dbReference type="InterPro" id="IPR054579">
    <property type="entry name" value="GCE-like_dom"/>
</dbReference>
<evidence type="ECO:0000256" key="2">
    <source>
        <dbReference type="ARBA" id="ARBA00022729"/>
    </source>
</evidence>
<keyword evidence="6" id="KW-1185">Reference proteome</keyword>
<proteinExistence type="predicted"/>
<dbReference type="Gene3D" id="3.40.50.1820">
    <property type="entry name" value="alpha/beta hydrolase"/>
    <property type="match status" value="1"/>
</dbReference>
<dbReference type="InterPro" id="IPR050261">
    <property type="entry name" value="FrsA_esterase"/>
</dbReference>
<dbReference type="Pfam" id="PF22244">
    <property type="entry name" value="GCE_fung"/>
    <property type="match status" value="1"/>
</dbReference>
<keyword evidence="1" id="KW-0719">Serine esterase</keyword>
<evidence type="ECO:0000259" key="4">
    <source>
        <dbReference type="Pfam" id="PF22244"/>
    </source>
</evidence>
<accession>A0A521DGA5</accession>
<reference evidence="5 6" key="1">
    <citation type="submission" date="2017-05" db="EMBL/GenBank/DDBJ databases">
        <authorList>
            <person name="Varghese N."/>
            <person name="Submissions S."/>
        </authorList>
    </citation>
    <scope>NUCLEOTIDE SEQUENCE [LARGE SCALE GENOMIC DNA]</scope>
    <source>
        <strain evidence="5 6">DSM 21194</strain>
    </source>
</reference>
<dbReference type="GO" id="GO:0052689">
    <property type="term" value="F:carboxylic ester hydrolase activity"/>
    <property type="evidence" value="ECO:0007669"/>
    <property type="project" value="UniProtKB-KW"/>
</dbReference>
<dbReference type="AlphaFoldDB" id="A0A521DGA5"/>
<keyword evidence="2" id="KW-0732">Signal</keyword>
<dbReference type="Proteomes" id="UP000317593">
    <property type="component" value="Unassembled WGS sequence"/>
</dbReference>